<keyword evidence="2" id="KW-1185">Reference proteome</keyword>
<protein>
    <submittedName>
        <fullName evidence="1">Uncharacterized protein</fullName>
    </submittedName>
</protein>
<organism evidence="1 2">
    <name type="scientific">Massilia antarctica</name>
    <dbReference type="NCBI Taxonomy" id="2765360"/>
    <lineage>
        <taxon>Bacteria</taxon>
        <taxon>Pseudomonadati</taxon>
        <taxon>Pseudomonadota</taxon>
        <taxon>Betaproteobacteria</taxon>
        <taxon>Burkholderiales</taxon>
        <taxon>Oxalobacteraceae</taxon>
        <taxon>Telluria group</taxon>
        <taxon>Massilia</taxon>
    </lineage>
</organism>
<evidence type="ECO:0000313" key="1">
    <source>
        <dbReference type="EMBL" id="QPI49425.1"/>
    </source>
</evidence>
<dbReference type="RefSeq" id="WP_206089090.1">
    <property type="nucleotide sequence ID" value="NZ_CP065053.1"/>
</dbReference>
<accession>A0AA48WBC0</accession>
<name>A0AA48WBC0_9BURK</name>
<proteinExistence type="predicted"/>
<sequence length="86" mass="9224">MGGEKADQRGPVRLRMAARCVTNAVLVRMNAMALPVAVTPASIGRTLSVRATDDAKSHRGRLDPGCRCADRMNLMRPHAAADRIGI</sequence>
<dbReference type="Proteomes" id="UP000662888">
    <property type="component" value="Chromosome"/>
</dbReference>
<evidence type="ECO:0000313" key="2">
    <source>
        <dbReference type="Proteomes" id="UP000662888"/>
    </source>
</evidence>
<dbReference type="EMBL" id="CP065053">
    <property type="protein sequence ID" value="QPI49425.1"/>
    <property type="molecule type" value="Genomic_DNA"/>
</dbReference>
<reference evidence="1 2" key="1">
    <citation type="submission" date="2020-11" db="EMBL/GenBank/DDBJ databases">
        <authorList>
            <person name="Sun Q."/>
        </authorList>
    </citation>
    <scope>NUCLEOTIDE SEQUENCE [LARGE SCALE GENOMIC DNA]</scope>
    <source>
        <strain evidence="1 2">P8398</strain>
    </source>
</reference>
<gene>
    <name evidence="1" type="ORF">IV454_28965</name>
</gene>